<dbReference type="PANTHER" id="PTHR24238:SF75">
    <property type="entry name" value="CHOLECYSTOKININ-LIKE RECEPTOR AT 17D1-RELATED"/>
    <property type="match status" value="1"/>
</dbReference>
<comment type="caution">
    <text evidence="13">The sequence shown here is derived from an EMBL/GenBank/DDBJ whole genome shotgun (WGS) entry which is preliminary data.</text>
</comment>
<dbReference type="GO" id="GO:0004983">
    <property type="term" value="F:neuropeptide Y receptor activity"/>
    <property type="evidence" value="ECO:0007669"/>
    <property type="project" value="InterPro"/>
</dbReference>
<dbReference type="AlphaFoldDB" id="A0A443SFL0"/>
<evidence type="ECO:0000256" key="3">
    <source>
        <dbReference type="ARBA" id="ARBA00022475"/>
    </source>
</evidence>
<dbReference type="SUPFAM" id="SSF81321">
    <property type="entry name" value="Family A G protein-coupled receptor-like"/>
    <property type="match status" value="1"/>
</dbReference>
<dbReference type="InterPro" id="IPR000611">
    <property type="entry name" value="NPY_rcpt"/>
</dbReference>
<feature type="transmembrane region" description="Helical" evidence="11">
    <location>
        <begin position="161"/>
        <end position="183"/>
    </location>
</feature>
<keyword evidence="3" id="KW-1003">Cell membrane</keyword>
<accession>A0A443SFL0</accession>
<feature type="transmembrane region" description="Helical" evidence="11">
    <location>
        <begin position="324"/>
        <end position="342"/>
    </location>
</feature>
<feature type="transmembrane region" description="Helical" evidence="11">
    <location>
        <begin position="83"/>
        <end position="107"/>
    </location>
</feature>
<dbReference type="OrthoDB" id="6419947at2759"/>
<keyword evidence="7 11" id="KW-0472">Membrane</keyword>
<gene>
    <name evidence="13" type="ORF">B4U80_06988</name>
</gene>
<feature type="transmembrane region" description="Helical" evidence="11">
    <location>
        <begin position="48"/>
        <end position="71"/>
    </location>
</feature>
<evidence type="ECO:0000256" key="10">
    <source>
        <dbReference type="RuleBase" id="RU000688"/>
    </source>
</evidence>
<feature type="transmembrane region" description="Helical" evidence="11">
    <location>
        <begin position="362"/>
        <end position="386"/>
    </location>
</feature>
<dbReference type="Pfam" id="PF00001">
    <property type="entry name" value="7tm_1"/>
    <property type="match status" value="1"/>
</dbReference>
<keyword evidence="9 10" id="KW-0807">Transducer</keyword>
<evidence type="ECO:0000256" key="8">
    <source>
        <dbReference type="ARBA" id="ARBA00023170"/>
    </source>
</evidence>
<keyword evidence="6 10" id="KW-0297">G-protein coupled receptor</keyword>
<evidence type="ECO:0000256" key="7">
    <source>
        <dbReference type="ARBA" id="ARBA00023136"/>
    </source>
</evidence>
<keyword evidence="8 10" id="KW-0675">Receptor</keyword>
<evidence type="ECO:0000313" key="14">
    <source>
        <dbReference type="Proteomes" id="UP000288716"/>
    </source>
</evidence>
<keyword evidence="4 10" id="KW-0812">Transmembrane</keyword>
<comment type="subcellular location">
    <subcellularLocation>
        <location evidence="1">Cell membrane</location>
        <topology evidence="1">Multi-pass membrane protein</topology>
    </subcellularLocation>
</comment>
<dbReference type="InterPro" id="IPR017452">
    <property type="entry name" value="GPCR_Rhodpsn_7TM"/>
</dbReference>
<organism evidence="13 14">
    <name type="scientific">Leptotrombidium deliense</name>
    <dbReference type="NCBI Taxonomy" id="299467"/>
    <lineage>
        <taxon>Eukaryota</taxon>
        <taxon>Metazoa</taxon>
        <taxon>Ecdysozoa</taxon>
        <taxon>Arthropoda</taxon>
        <taxon>Chelicerata</taxon>
        <taxon>Arachnida</taxon>
        <taxon>Acari</taxon>
        <taxon>Acariformes</taxon>
        <taxon>Trombidiformes</taxon>
        <taxon>Prostigmata</taxon>
        <taxon>Anystina</taxon>
        <taxon>Parasitengona</taxon>
        <taxon>Trombiculoidea</taxon>
        <taxon>Trombiculidae</taxon>
        <taxon>Leptotrombidium</taxon>
    </lineage>
</organism>
<dbReference type="GO" id="GO:0005886">
    <property type="term" value="C:plasma membrane"/>
    <property type="evidence" value="ECO:0007669"/>
    <property type="project" value="UniProtKB-SubCell"/>
</dbReference>
<dbReference type="InterPro" id="IPR000276">
    <property type="entry name" value="GPCR_Rhodpsn"/>
</dbReference>
<dbReference type="PROSITE" id="PS50262">
    <property type="entry name" value="G_PROTEIN_RECEP_F1_2"/>
    <property type="match status" value="1"/>
</dbReference>
<keyword evidence="5 11" id="KW-1133">Transmembrane helix</keyword>
<name>A0A443SFL0_9ACAR</name>
<proteinExistence type="inferred from homology"/>
<evidence type="ECO:0000256" key="2">
    <source>
        <dbReference type="ARBA" id="ARBA00010663"/>
    </source>
</evidence>
<dbReference type="PROSITE" id="PS00237">
    <property type="entry name" value="G_PROTEIN_RECEP_F1_1"/>
    <property type="match status" value="1"/>
</dbReference>
<evidence type="ECO:0000256" key="5">
    <source>
        <dbReference type="ARBA" id="ARBA00022989"/>
    </source>
</evidence>
<evidence type="ECO:0000259" key="12">
    <source>
        <dbReference type="PROSITE" id="PS50262"/>
    </source>
</evidence>
<dbReference type="Proteomes" id="UP000288716">
    <property type="component" value="Unassembled WGS sequence"/>
</dbReference>
<feature type="domain" description="G-protein coupled receptors family 1 profile" evidence="12">
    <location>
        <begin position="61"/>
        <end position="383"/>
    </location>
</feature>
<evidence type="ECO:0000256" key="9">
    <source>
        <dbReference type="ARBA" id="ARBA00023224"/>
    </source>
</evidence>
<dbReference type="EMBL" id="NCKV01002875">
    <property type="protein sequence ID" value="RWS26313.1"/>
    <property type="molecule type" value="Genomic_DNA"/>
</dbReference>
<keyword evidence="14" id="KW-1185">Reference proteome</keyword>
<feature type="transmembrane region" description="Helical" evidence="11">
    <location>
        <begin position="119"/>
        <end position="140"/>
    </location>
</feature>
<sequence length="439" mass="50582">MEHYNSSSSEVVGEYTTNGVEQRNASETVPTLKDDESLLNKENIVTMVLPYTCIFILAVVGNMLVIVTLAVNRRMRSVTNSFLINLAVSDLLLGVFCMPFSLIGLLMKQFIFGSIMCRLVPYLQAVSVCVSSWTLVVVSVERYYAICHPLKSRGYRQSWGHVYKLIAAIWIFSSVIMSPIALLSELQPLKEKSEQFLSRTHFIFCDSNDHILADKFKCRESWPSEKHLIAFTIFLDVILFVIPLIVMIVTYSQIVVTLWRNISDNNCMTKAHEEKKNHILTFADKKVESKAVRNEANRSSRIIRGLKLRSSVDQRLVQQRQSRVIRMLFVVVIEFFICWTPLHFINTVSLFYPRAVYRGLGYTWISIFQLLAFFSCCTNPITYCFMNSKFRQSFLLLFKCSTNESHRNLDKQTYPPDDLSHSYVNSSPNYVIKNELSHV</sequence>
<protein>
    <submittedName>
        <fullName evidence="13">Cholecystokinin receptor-like protein</fullName>
    </submittedName>
</protein>
<evidence type="ECO:0000256" key="4">
    <source>
        <dbReference type="ARBA" id="ARBA00022692"/>
    </source>
</evidence>
<reference evidence="13 14" key="1">
    <citation type="journal article" date="2018" name="Gigascience">
        <title>Genomes of trombidid mites reveal novel predicted allergens and laterally-transferred genes associated with secondary metabolism.</title>
        <authorList>
            <person name="Dong X."/>
            <person name="Chaisiri K."/>
            <person name="Xia D."/>
            <person name="Armstrong S.D."/>
            <person name="Fang Y."/>
            <person name="Donnelly M.J."/>
            <person name="Kadowaki T."/>
            <person name="McGarry J.W."/>
            <person name="Darby A.C."/>
            <person name="Makepeace B.L."/>
        </authorList>
    </citation>
    <scope>NUCLEOTIDE SEQUENCE [LARGE SCALE GENOMIC DNA]</scope>
    <source>
        <strain evidence="13">UoL-UT</strain>
    </source>
</reference>
<evidence type="ECO:0000313" key="13">
    <source>
        <dbReference type="EMBL" id="RWS26313.1"/>
    </source>
</evidence>
<dbReference type="PRINTS" id="PR00237">
    <property type="entry name" value="GPCRRHODOPSN"/>
</dbReference>
<evidence type="ECO:0000256" key="11">
    <source>
        <dbReference type="SAM" id="Phobius"/>
    </source>
</evidence>
<feature type="transmembrane region" description="Helical" evidence="11">
    <location>
        <begin position="229"/>
        <end position="251"/>
    </location>
</feature>
<dbReference type="STRING" id="299467.A0A443SFL0"/>
<evidence type="ECO:0000256" key="6">
    <source>
        <dbReference type="ARBA" id="ARBA00023040"/>
    </source>
</evidence>
<evidence type="ECO:0000256" key="1">
    <source>
        <dbReference type="ARBA" id="ARBA00004651"/>
    </source>
</evidence>
<dbReference type="PRINTS" id="PR01012">
    <property type="entry name" value="NRPEPTIDEYR"/>
</dbReference>
<comment type="similarity">
    <text evidence="2 10">Belongs to the G-protein coupled receptor 1 family.</text>
</comment>
<dbReference type="PANTHER" id="PTHR24238">
    <property type="entry name" value="G-PROTEIN COUPLED RECEPTOR"/>
    <property type="match status" value="1"/>
</dbReference>
<dbReference type="Gene3D" id="1.20.1070.10">
    <property type="entry name" value="Rhodopsin 7-helix transmembrane proteins"/>
    <property type="match status" value="1"/>
</dbReference>
<dbReference type="VEuPathDB" id="VectorBase:LDEU005727"/>